<proteinExistence type="predicted"/>
<keyword evidence="2" id="KW-1185">Reference proteome</keyword>
<comment type="caution">
    <text evidence="1">The sequence shown here is derived from an EMBL/GenBank/DDBJ whole genome shotgun (WGS) entry which is preliminary data.</text>
</comment>
<dbReference type="EMBL" id="MLAK01001088">
    <property type="protein sequence ID" value="OHS97890.1"/>
    <property type="molecule type" value="Genomic_DNA"/>
</dbReference>
<dbReference type="RefSeq" id="XP_068351027.1">
    <property type="nucleotide sequence ID" value="XM_068510481.1"/>
</dbReference>
<protein>
    <submittedName>
        <fullName evidence="1">Uncharacterized protein</fullName>
    </submittedName>
</protein>
<accession>A0A1J4JFG8</accession>
<dbReference type="Proteomes" id="UP000179807">
    <property type="component" value="Unassembled WGS sequence"/>
</dbReference>
<reference evidence="1" key="1">
    <citation type="submission" date="2016-10" db="EMBL/GenBank/DDBJ databases">
        <authorList>
            <person name="Benchimol M."/>
            <person name="Almeida L.G."/>
            <person name="Vasconcelos A.T."/>
            <person name="Perreira-Neves A."/>
            <person name="Rosa I.A."/>
            <person name="Tasca T."/>
            <person name="Bogo M.R."/>
            <person name="de Souza W."/>
        </authorList>
    </citation>
    <scope>NUCLEOTIDE SEQUENCE [LARGE SCALE GENOMIC DNA]</scope>
    <source>
        <strain evidence="1">K</strain>
    </source>
</reference>
<dbReference type="AlphaFoldDB" id="A0A1J4JFG8"/>
<evidence type="ECO:0000313" key="2">
    <source>
        <dbReference type="Proteomes" id="UP000179807"/>
    </source>
</evidence>
<evidence type="ECO:0000313" key="1">
    <source>
        <dbReference type="EMBL" id="OHS97890.1"/>
    </source>
</evidence>
<dbReference type="VEuPathDB" id="TrichDB:TRFO_35826"/>
<name>A0A1J4JFG8_9EUKA</name>
<sequence>MSGDFVFVDFDEDLETPIIEGVSLSRLQKEWDAVKIDLQSPIYGYPLSNPIWCNLLTIYQKLLSQNKKEADEFQFHCLSEIRFMLKDQKYKKGQGSIFSFFIDFVSTLNCTFLDIDGEIIESILKSLNSAYKLLNPQLLLIFLDPYCADEIQDVHGDFPFLQFLIKAYPNNDEISLIARKVILIILKKKRYSAENLIPLLFDSFVDLFCFFSKISPTIYEKSAPFELFKFINTSLCYVNQGTPKSFESIDNYCYNVSHELLDNLKNEPATIQFRTFLLFLTQLHHNPTISVFIHYMLKENGIFGKNIENWVKTWTLDSLKMISAMIDLRSTALQTAFFYSENLNRNASIFGFPDPPSEFILKQERKNFSTIEDFSIYQQQNNELPMPLDHVKSLFEIILTLFSMFWTLPLETDELLMKIIKCIAGSKTDGGMTFCYTPGTGIYAQTQVLLEEMMNYNSDKERRALLGNFVLSMHRIFRAFKC</sequence>
<gene>
    <name evidence="1" type="ORF">TRFO_35826</name>
</gene>
<organism evidence="1 2">
    <name type="scientific">Tritrichomonas foetus</name>
    <dbReference type="NCBI Taxonomy" id="1144522"/>
    <lineage>
        <taxon>Eukaryota</taxon>
        <taxon>Metamonada</taxon>
        <taxon>Parabasalia</taxon>
        <taxon>Tritrichomonadida</taxon>
        <taxon>Tritrichomonadidae</taxon>
        <taxon>Tritrichomonas</taxon>
    </lineage>
</organism>
<dbReference type="GeneID" id="94845185"/>